<gene>
    <name evidence="1" type="ORF">DFR47_11363</name>
</gene>
<name>A0A366DK96_9HYPH</name>
<evidence type="ECO:0008006" key="3">
    <source>
        <dbReference type="Google" id="ProtNLM"/>
    </source>
</evidence>
<dbReference type="EMBL" id="QNRH01000013">
    <property type="protein sequence ID" value="RBO90502.1"/>
    <property type="molecule type" value="Genomic_DNA"/>
</dbReference>
<evidence type="ECO:0000313" key="2">
    <source>
        <dbReference type="Proteomes" id="UP000252893"/>
    </source>
</evidence>
<organism evidence="1 2">
    <name type="scientific">Pseudochrobactrum asaccharolyticum</name>
    <dbReference type="NCBI Taxonomy" id="354351"/>
    <lineage>
        <taxon>Bacteria</taxon>
        <taxon>Pseudomonadati</taxon>
        <taxon>Pseudomonadota</taxon>
        <taxon>Alphaproteobacteria</taxon>
        <taxon>Hyphomicrobiales</taxon>
        <taxon>Brucellaceae</taxon>
        <taxon>Pseudochrobactrum</taxon>
    </lineage>
</organism>
<sequence>MKLVIGKSNLSALADLEKLAKRLEGPNLHNELHRGVVDAGRKTKTVVQRAVAKQMGLKAGRYQSYVAANTRGIPRKNILAYDIFGVKGGLSVDNYKGTRAASTGNKLNAGRATLERGTVRSSVWNNPRIFKRSFSDEKTGGFFAILPASEGSSSVAPKSLWTWGNKPNQKRGADGKFAKSGKKYGKVRQLFGPSLLKEIPEDQSLATFMTTGPQHLEREVMKRITKLMRF</sequence>
<evidence type="ECO:0000313" key="1">
    <source>
        <dbReference type="EMBL" id="RBO90502.1"/>
    </source>
</evidence>
<dbReference type="RefSeq" id="WP_113946252.1">
    <property type="nucleotide sequence ID" value="NZ_JBHEEG010000005.1"/>
</dbReference>
<accession>A0A366DK96</accession>
<comment type="caution">
    <text evidence="1">The sequence shown here is derived from an EMBL/GenBank/DDBJ whole genome shotgun (WGS) entry which is preliminary data.</text>
</comment>
<proteinExistence type="predicted"/>
<dbReference type="AlphaFoldDB" id="A0A366DK96"/>
<dbReference type="Proteomes" id="UP000252893">
    <property type="component" value="Unassembled WGS sequence"/>
</dbReference>
<keyword evidence="2" id="KW-1185">Reference proteome</keyword>
<protein>
    <recommendedName>
        <fullName evidence="3">Minor tail protein Z (GPZ)</fullName>
    </recommendedName>
</protein>
<dbReference type="OrthoDB" id="8419604at2"/>
<reference evidence="1 2" key="1">
    <citation type="submission" date="2018-06" db="EMBL/GenBank/DDBJ databases">
        <title>Genomic Encyclopedia of Type Strains, Phase IV (KMG-IV): sequencing the most valuable type-strain genomes for metagenomic binning, comparative biology and taxonomic classification.</title>
        <authorList>
            <person name="Goeker M."/>
        </authorList>
    </citation>
    <scope>NUCLEOTIDE SEQUENCE [LARGE SCALE GENOMIC DNA]</scope>
    <source>
        <strain evidence="1 2">DSM 25619</strain>
    </source>
</reference>